<dbReference type="GO" id="GO:0000160">
    <property type="term" value="P:phosphorelay signal transduction system"/>
    <property type="evidence" value="ECO:0007669"/>
    <property type="project" value="UniProtKB-KW"/>
</dbReference>
<feature type="compositionally biased region" description="Pro residues" evidence="10">
    <location>
        <begin position="697"/>
        <end position="712"/>
    </location>
</feature>
<protein>
    <recommendedName>
        <fullName evidence="3">histidine kinase</fullName>
        <ecNumber evidence="3">2.7.13.3</ecNumber>
    </recommendedName>
</protein>
<evidence type="ECO:0000256" key="4">
    <source>
        <dbReference type="ARBA" id="ARBA00022553"/>
    </source>
</evidence>
<proteinExistence type="predicted"/>
<comment type="subcellular location">
    <subcellularLocation>
        <location evidence="2">Membrane</location>
    </subcellularLocation>
</comment>
<comment type="catalytic activity">
    <reaction evidence="1">
        <text>ATP + protein L-histidine = ADP + protein N-phospho-L-histidine.</text>
        <dbReference type="EC" id="2.7.13.3"/>
    </reaction>
</comment>
<dbReference type="AlphaFoldDB" id="A0A147KEK9"/>
<dbReference type="GO" id="GO:0004673">
    <property type="term" value="F:protein histidine kinase activity"/>
    <property type="evidence" value="ECO:0007669"/>
    <property type="project" value="UniProtKB-EC"/>
</dbReference>
<sequence>MQAAKKKRDPLIRTRLRRIVLTPTAALIVLWLIVTAYLGYDAALQYSYAQASNRLVLPSAMALNAVMDERSATVAYLDRPEENKEALADVREEVDQHMTLILDEFQELLPLAPEPAQKGITRLSKQFAAITDLRARVDVGQALHEEVEEYYNRLLANATDLFDVQARAMPDAETVGPLSSGTQIIRAVDMLAQADAELSHGFATGELSMEDQHDFIERIGAYRGLLGAADDLLASETQSMLSSLQGSEEYIRMERLIHELSNRQITTEFDPYTGQEVEDLSVPVDEEEWRSVYLPVKDSLTEIGIVQTNLGLKGLTDSANQSVLTAALGSLGVAVMTAVVLLVATRSSQRLVNRLIRLRDQTQELADRRLPDLVERLKDNEPVDIAAEILPLSDSDDEIGQVARSFNAAQRTAVEAVVQQAQLRQGVNRVFLNIAHRSQTLVHRQLRLLDKLEREQEDPDQLTDLFKLDHLATRARRNAENLLILGGQSPGRTWHQPMPLIDVLRGAISESGDYSRVKRQRIAPVSVQGGAVADVIHLIAELVDNATTFSPPHTKVHLRGDRVPNGVTVEIEDRGLGMKEDELEAANELLANPPEFDIMRLNEKTRLGLFVVSHLAHRHNIRVQLRPSPYGGVLAIVLLPLSLIADPQSGPVPLGTVDSAAEADGGALPPSPSEESGPASGPQPVLSRPTGDMLAGPPAPAESAVPPPPSAAPLPRRVPGVSTFPSVNGAADNAVRPSTRPAPAAEQRPEVTPTDGRPPLPRRIPQVNLAPQLFEDPSTGTGPSPKAGSPIDDPERPARLRETLNAFQQGTRRGREDGRKRLNETEKDS</sequence>
<evidence type="ECO:0000256" key="11">
    <source>
        <dbReference type="SAM" id="Phobius"/>
    </source>
</evidence>
<dbReference type="Proteomes" id="UP000074382">
    <property type="component" value="Unassembled WGS sequence"/>
</dbReference>
<dbReference type="PATRIC" id="fig|665004.4.peg.3763"/>
<dbReference type="Gene3D" id="6.10.340.10">
    <property type="match status" value="1"/>
</dbReference>
<evidence type="ECO:0000256" key="6">
    <source>
        <dbReference type="ARBA" id="ARBA00022692"/>
    </source>
</evidence>
<evidence type="ECO:0000313" key="13">
    <source>
        <dbReference type="EMBL" id="KUP95725.1"/>
    </source>
</evidence>
<dbReference type="EC" id="2.7.13.3" evidence="3"/>
<dbReference type="PANTHER" id="PTHR45436:SF5">
    <property type="entry name" value="SENSOR HISTIDINE KINASE TRCS"/>
    <property type="match status" value="1"/>
</dbReference>
<evidence type="ECO:0000313" key="14">
    <source>
        <dbReference type="Proteomes" id="UP000074382"/>
    </source>
</evidence>
<gene>
    <name evidence="13" type="ORF">AC529_16010</name>
</gene>
<dbReference type="GO" id="GO:0005524">
    <property type="term" value="F:ATP binding"/>
    <property type="evidence" value="ECO:0007669"/>
    <property type="project" value="UniProtKB-KW"/>
</dbReference>
<reference evidence="14" key="1">
    <citation type="journal article" date="2017" name="Acta Aliment.">
        <title>Plant polysaccharide degrading enzyme system of Thermpbifida cellulosilytica TB100 revealed by de novo genome project data.</title>
        <authorList>
            <person name="Toth A."/>
            <person name="Baka E."/>
            <person name="Luzics S."/>
            <person name="Bata-Vidacs I."/>
            <person name="Nagy I."/>
            <person name="Balint B."/>
            <person name="Herceg R."/>
            <person name="Olasz F."/>
            <person name="Wilk T."/>
            <person name="Nagy T."/>
            <person name="Kriszt B."/>
            <person name="Nagy I."/>
            <person name="Kukolya J."/>
        </authorList>
    </citation>
    <scope>NUCLEOTIDE SEQUENCE [LARGE SCALE GENOMIC DNA]</scope>
    <source>
        <strain evidence="14">TB100</strain>
    </source>
</reference>
<keyword evidence="13" id="KW-0547">Nucleotide-binding</keyword>
<dbReference type="Pfam" id="PF00672">
    <property type="entry name" value="HAMP"/>
    <property type="match status" value="1"/>
</dbReference>
<name>A0A147KEK9_THECS</name>
<dbReference type="InterPro" id="IPR036890">
    <property type="entry name" value="HATPase_C_sf"/>
</dbReference>
<feature type="transmembrane region" description="Helical" evidence="11">
    <location>
        <begin position="20"/>
        <end position="40"/>
    </location>
</feature>
<evidence type="ECO:0000256" key="7">
    <source>
        <dbReference type="ARBA" id="ARBA00022777"/>
    </source>
</evidence>
<feature type="compositionally biased region" description="Low complexity" evidence="10">
    <location>
        <begin position="665"/>
        <end position="682"/>
    </location>
</feature>
<keyword evidence="11" id="KW-0472">Membrane</keyword>
<keyword evidence="8 11" id="KW-1133">Transmembrane helix</keyword>
<dbReference type="Pfam" id="PF02518">
    <property type="entry name" value="HATPase_c"/>
    <property type="match status" value="1"/>
</dbReference>
<feature type="compositionally biased region" description="Basic and acidic residues" evidence="10">
    <location>
        <begin position="793"/>
        <end position="802"/>
    </location>
</feature>
<dbReference type="InterPro" id="IPR013587">
    <property type="entry name" value="Nitrate/nitrite_sensing"/>
</dbReference>
<keyword evidence="4" id="KW-0597">Phosphoprotein</keyword>
<evidence type="ECO:0000256" key="5">
    <source>
        <dbReference type="ARBA" id="ARBA00022679"/>
    </source>
</evidence>
<dbReference type="InterPro" id="IPR050428">
    <property type="entry name" value="TCS_sensor_his_kinase"/>
</dbReference>
<feature type="domain" description="Histidine kinase/HSP90-like ATPase" evidence="12">
    <location>
        <begin position="530"/>
        <end position="643"/>
    </location>
</feature>
<dbReference type="InterPro" id="IPR003594">
    <property type="entry name" value="HATPase_dom"/>
</dbReference>
<keyword evidence="5" id="KW-0808">Transferase</keyword>
<feature type="region of interest" description="Disordered" evidence="10">
    <location>
        <begin position="654"/>
        <end position="829"/>
    </location>
</feature>
<evidence type="ECO:0000256" key="3">
    <source>
        <dbReference type="ARBA" id="ARBA00012438"/>
    </source>
</evidence>
<dbReference type="GO" id="GO:0005886">
    <property type="term" value="C:plasma membrane"/>
    <property type="evidence" value="ECO:0007669"/>
    <property type="project" value="TreeGrafter"/>
</dbReference>
<dbReference type="SUPFAM" id="SSF55874">
    <property type="entry name" value="ATPase domain of HSP90 chaperone/DNA topoisomerase II/histidine kinase"/>
    <property type="match status" value="1"/>
</dbReference>
<dbReference type="PANTHER" id="PTHR45436">
    <property type="entry name" value="SENSOR HISTIDINE KINASE YKOH"/>
    <property type="match status" value="1"/>
</dbReference>
<comment type="caution">
    <text evidence="13">The sequence shown here is derived from an EMBL/GenBank/DDBJ whole genome shotgun (WGS) entry which is preliminary data.</text>
</comment>
<dbReference type="SMART" id="SM00387">
    <property type="entry name" value="HATPase_c"/>
    <property type="match status" value="1"/>
</dbReference>
<keyword evidence="9" id="KW-0902">Two-component regulatory system</keyword>
<feature type="compositionally biased region" description="Basic and acidic residues" evidence="10">
    <location>
        <begin position="813"/>
        <end position="829"/>
    </location>
</feature>
<organism evidence="13 14">
    <name type="scientific">Thermobifida cellulosilytica TB100</name>
    <dbReference type="NCBI Taxonomy" id="665004"/>
    <lineage>
        <taxon>Bacteria</taxon>
        <taxon>Bacillati</taxon>
        <taxon>Actinomycetota</taxon>
        <taxon>Actinomycetes</taxon>
        <taxon>Streptosporangiales</taxon>
        <taxon>Nocardiopsidaceae</taxon>
        <taxon>Thermobifida</taxon>
    </lineage>
</organism>
<dbReference type="Pfam" id="PF08376">
    <property type="entry name" value="NIT"/>
    <property type="match status" value="1"/>
</dbReference>
<keyword evidence="7" id="KW-0418">Kinase</keyword>
<evidence type="ECO:0000256" key="8">
    <source>
        <dbReference type="ARBA" id="ARBA00022989"/>
    </source>
</evidence>
<dbReference type="InterPro" id="IPR003660">
    <property type="entry name" value="HAMP_dom"/>
</dbReference>
<dbReference type="OrthoDB" id="3845898at2"/>
<dbReference type="Gene3D" id="3.30.565.10">
    <property type="entry name" value="Histidine kinase-like ATPase, C-terminal domain"/>
    <property type="match status" value="1"/>
</dbReference>
<dbReference type="EMBL" id="LGEM01000112">
    <property type="protein sequence ID" value="KUP95725.1"/>
    <property type="molecule type" value="Genomic_DNA"/>
</dbReference>
<evidence type="ECO:0000259" key="12">
    <source>
        <dbReference type="SMART" id="SM00387"/>
    </source>
</evidence>
<evidence type="ECO:0000256" key="2">
    <source>
        <dbReference type="ARBA" id="ARBA00004370"/>
    </source>
</evidence>
<evidence type="ECO:0000256" key="10">
    <source>
        <dbReference type="SAM" id="MobiDB-lite"/>
    </source>
</evidence>
<dbReference type="STRING" id="665004.AC529_16010"/>
<evidence type="ECO:0000256" key="9">
    <source>
        <dbReference type="ARBA" id="ARBA00023012"/>
    </source>
</evidence>
<evidence type="ECO:0000256" key="1">
    <source>
        <dbReference type="ARBA" id="ARBA00000085"/>
    </source>
</evidence>
<accession>A0A147KEK9</accession>
<dbReference type="RefSeq" id="WP_068758382.1">
    <property type="nucleotide sequence ID" value="NZ_KQ950186.1"/>
</dbReference>
<keyword evidence="6 11" id="KW-0812">Transmembrane</keyword>
<keyword evidence="14" id="KW-1185">Reference proteome</keyword>
<keyword evidence="13" id="KW-0067">ATP-binding</keyword>